<feature type="transmembrane region" description="Helical" evidence="1">
    <location>
        <begin position="58"/>
        <end position="80"/>
    </location>
</feature>
<keyword evidence="1" id="KW-1133">Transmembrane helix</keyword>
<evidence type="ECO:0000313" key="3">
    <source>
        <dbReference type="Proteomes" id="UP000683310"/>
    </source>
</evidence>
<sequence>MTVVDVIQVVTVLDCVVAAAGAVFVGVPGGFGVALRFAFVVVAVVFAVKVPVVRVVHVVTVLNCVVAAAWAVGVVVLSVLEMCRCHRTLLFQRLVS</sequence>
<dbReference type="Proteomes" id="UP000683310">
    <property type="component" value="Chromosome"/>
</dbReference>
<protein>
    <submittedName>
        <fullName evidence="2">Uncharacterized protein</fullName>
    </submittedName>
</protein>
<name>A0ABX8CLS7_9NOCA</name>
<organism evidence="2 3">
    <name type="scientific">Nocardia tengchongensis</name>
    <dbReference type="NCBI Taxonomy" id="2055889"/>
    <lineage>
        <taxon>Bacteria</taxon>
        <taxon>Bacillati</taxon>
        <taxon>Actinomycetota</taxon>
        <taxon>Actinomycetes</taxon>
        <taxon>Mycobacteriales</taxon>
        <taxon>Nocardiaceae</taxon>
        <taxon>Nocardia</taxon>
    </lineage>
</organism>
<proteinExistence type="predicted"/>
<dbReference type="EMBL" id="CP074371">
    <property type="protein sequence ID" value="QVI19455.1"/>
    <property type="molecule type" value="Genomic_DNA"/>
</dbReference>
<keyword evidence="3" id="KW-1185">Reference proteome</keyword>
<accession>A0ABX8CLS7</accession>
<evidence type="ECO:0000256" key="1">
    <source>
        <dbReference type="SAM" id="Phobius"/>
    </source>
</evidence>
<gene>
    <name evidence="2" type="ORF">KHQ06_24130</name>
</gene>
<keyword evidence="1" id="KW-0472">Membrane</keyword>
<reference evidence="2 3" key="1">
    <citation type="submission" date="2021-04" db="EMBL/GenBank/DDBJ databases">
        <title>Nocardia tengchongensis.</title>
        <authorList>
            <person name="Zhuang k."/>
            <person name="Ran Y."/>
            <person name="Li W."/>
        </authorList>
    </citation>
    <scope>NUCLEOTIDE SEQUENCE [LARGE SCALE GENOMIC DNA]</scope>
    <source>
        <strain evidence="2 3">CFH S0057</strain>
    </source>
</reference>
<keyword evidence="1" id="KW-0812">Transmembrane</keyword>
<evidence type="ECO:0000313" key="2">
    <source>
        <dbReference type="EMBL" id="QVI19455.1"/>
    </source>
</evidence>